<gene>
    <name evidence="2" type="ORF">HW554_14045</name>
</gene>
<reference evidence="2 3" key="1">
    <citation type="submission" date="2020-05" db="EMBL/GenBank/DDBJ databases">
        <title>Hymenobacter terrestris sp. nov. and Hymenobacter lapidiphilus sp. nov., isolated from regoliths in Antarctica.</title>
        <authorList>
            <person name="Sedlacek I."/>
            <person name="Pantucek R."/>
            <person name="Zeman M."/>
            <person name="Holochova P."/>
            <person name="Kralova S."/>
            <person name="Stankova E."/>
            <person name="Sedo O."/>
            <person name="Micenkova L."/>
            <person name="Svec P."/>
            <person name="Gupta V."/>
            <person name="Sood U."/>
            <person name="Korpole U.S."/>
            <person name="Lal R."/>
        </authorList>
    </citation>
    <scope>NUCLEOTIDE SEQUENCE [LARGE SCALE GENOMIC DNA]</scope>
    <source>
        <strain evidence="2 3">P5342</strain>
    </source>
</reference>
<evidence type="ECO:0000256" key="1">
    <source>
        <dbReference type="SAM" id="Coils"/>
    </source>
</evidence>
<evidence type="ECO:0000313" key="3">
    <source>
        <dbReference type="Proteomes" id="UP000565521"/>
    </source>
</evidence>
<name>A0A7Y7PQT6_9BACT</name>
<keyword evidence="1" id="KW-0175">Coiled coil</keyword>
<comment type="caution">
    <text evidence="2">The sequence shown here is derived from an EMBL/GenBank/DDBJ whole genome shotgun (WGS) entry which is preliminary data.</text>
</comment>
<dbReference type="AlphaFoldDB" id="A0A7Y7PQT6"/>
<accession>A0A7Y7PQT6</accession>
<organism evidence="2 3">
    <name type="scientific">Hymenobacter lapidiphilus</name>
    <dbReference type="NCBI Taxonomy" id="2608003"/>
    <lineage>
        <taxon>Bacteria</taxon>
        <taxon>Pseudomonadati</taxon>
        <taxon>Bacteroidota</taxon>
        <taxon>Cytophagia</taxon>
        <taxon>Cytophagales</taxon>
        <taxon>Hymenobacteraceae</taxon>
        <taxon>Hymenobacter</taxon>
    </lineage>
</organism>
<evidence type="ECO:0000313" key="2">
    <source>
        <dbReference type="EMBL" id="NVO32335.1"/>
    </source>
</evidence>
<feature type="coiled-coil region" evidence="1">
    <location>
        <begin position="52"/>
        <end position="93"/>
    </location>
</feature>
<sequence>MSTSQGFSIITPLHIQRAKAALREAGIPVAVGCQALDLATAYYHQTPQVSQTDAMRRERNRIQDELETVSSQLQEERHKTQRLEQELAAARQLPKVHQNKAYQLRKRLRAIRAVLEHAQAKDTTKLRRIAELVAAAVAGDEEPVRKILG</sequence>
<protein>
    <submittedName>
        <fullName evidence="2">Uncharacterized protein</fullName>
    </submittedName>
</protein>
<dbReference type="Proteomes" id="UP000565521">
    <property type="component" value="Unassembled WGS sequence"/>
</dbReference>
<dbReference type="RefSeq" id="WP_176909208.1">
    <property type="nucleotide sequence ID" value="NZ_JABKAU010000027.1"/>
</dbReference>
<keyword evidence="3" id="KW-1185">Reference proteome</keyword>
<proteinExistence type="predicted"/>
<dbReference type="EMBL" id="JABKAU010000027">
    <property type="protein sequence ID" value="NVO32335.1"/>
    <property type="molecule type" value="Genomic_DNA"/>
</dbReference>